<name>A2E842_TRIV3</name>
<reference evidence="2" key="1">
    <citation type="submission" date="2006-10" db="EMBL/GenBank/DDBJ databases">
        <authorList>
            <person name="Amadeo P."/>
            <person name="Zhao Q."/>
            <person name="Wortman J."/>
            <person name="Fraser-Liggett C."/>
            <person name="Carlton J."/>
        </authorList>
    </citation>
    <scope>NUCLEOTIDE SEQUENCE</scope>
    <source>
        <strain evidence="2">G3</strain>
    </source>
</reference>
<accession>A2E842</accession>
<dbReference type="VEuPathDB" id="TrichDB:TVAG_498540"/>
<dbReference type="GO" id="GO:0031267">
    <property type="term" value="F:small GTPase binding"/>
    <property type="evidence" value="ECO:0007669"/>
    <property type="project" value="InterPro"/>
</dbReference>
<dbReference type="SUPFAM" id="SSF48371">
    <property type="entry name" value="ARM repeat"/>
    <property type="match status" value="1"/>
</dbReference>
<dbReference type="InterPro" id="IPR001494">
    <property type="entry name" value="Importin-beta_N"/>
</dbReference>
<dbReference type="PROSITE" id="PS50166">
    <property type="entry name" value="IMPORTIN_B_NT"/>
    <property type="match status" value="1"/>
</dbReference>
<proteinExistence type="predicted"/>
<dbReference type="KEGG" id="tva:4769112"/>
<dbReference type="AlphaFoldDB" id="A2E842"/>
<sequence length="898" mass="101414">MEIQDFRNISSQDPEIVKATGEKLMELCQNPEFLHFLVQTLHKEEVLSDKNLLRNVLIAFKRFAAVNWKALFDALSDDSSKETIISLLFMLPPDQRSTIQDCFVQAAINKEEEFLPVFEAIFGLINDKTPLADIYTVLSMCAQFITAPAAISFGVQISESLNSLIEAAGELVGSDENAFLIIAATANIQKVLVQRKSLSIDQSFMKSLEIYIQGLKLEGSNANQTKMKESILDFFVYLIQFVYEGTTDSDEKEIDINKAELVQLFNNDVMPALFEGVIATTHSLQSTKMIDGIISIIYYLVYFNLFIDDLVTEEIFNNFIIPAAKLTTEDYNDFNVNPSVYISQCFTDDSDLEMTARIAASKFTYHVTENYLAHFDPIEILSNIEIPESKAELSFYFDLESRIYLMCSYAKIAPIDAELFEKIFNILTIEIEPFVTATILRFISIVQPKEDIIIASITAGQVLQTADNIIVAHAAVNLLNEVFNEVGKDLDAYKEFIDAPFEELFPKVTELLDELKLPVETTVLSKLFRIGGTKAHEESVNIINGLVDHWCKLAEENNDANELTMEEDIDAIASTIDCIPVETNIQFHIQEDLLNKLKEDITQYPQSAGISQHVKVAAVLAIKLCVVTPSLADFVMTLLAQMNNSFINIDIDEYFAMLISSILLNKETNLTTNNDFVTSLGQKLQGILSPIEKREENEQEEYNSASNIVPALFIAACGCYAGIDSFYQFIDNALNILHFGMTNNGFDNEEMKLLTWASFYLFTGSLINNESMAIQKLMNDDVVEMLCKLYKSHFRDVCYRDLKCGFITLTYLAKNNAKNAFDVAGSLSSELFDRMRDDTEWMQNNVDKGIKDLQINEIIQHYNDLQLQAIIPAIKFPVSENEFNEFAFYQSVSNAQPL</sequence>
<evidence type="ECO:0000313" key="2">
    <source>
        <dbReference type="EMBL" id="EAY11160.1"/>
    </source>
</evidence>
<feature type="domain" description="Importin N-terminal" evidence="1">
    <location>
        <begin position="20"/>
        <end position="109"/>
    </location>
</feature>
<evidence type="ECO:0000313" key="3">
    <source>
        <dbReference type="Proteomes" id="UP000001542"/>
    </source>
</evidence>
<reference evidence="2" key="2">
    <citation type="journal article" date="2007" name="Science">
        <title>Draft genome sequence of the sexually transmitted pathogen Trichomonas vaginalis.</title>
        <authorList>
            <person name="Carlton J.M."/>
            <person name="Hirt R.P."/>
            <person name="Silva J.C."/>
            <person name="Delcher A.L."/>
            <person name="Schatz M."/>
            <person name="Zhao Q."/>
            <person name="Wortman J.R."/>
            <person name="Bidwell S.L."/>
            <person name="Alsmark U.C.M."/>
            <person name="Besteiro S."/>
            <person name="Sicheritz-Ponten T."/>
            <person name="Noel C.J."/>
            <person name="Dacks J.B."/>
            <person name="Foster P.G."/>
            <person name="Simillion C."/>
            <person name="Van de Peer Y."/>
            <person name="Miranda-Saavedra D."/>
            <person name="Barton G.J."/>
            <person name="Westrop G.D."/>
            <person name="Mueller S."/>
            <person name="Dessi D."/>
            <person name="Fiori P.L."/>
            <person name="Ren Q."/>
            <person name="Paulsen I."/>
            <person name="Zhang H."/>
            <person name="Bastida-Corcuera F.D."/>
            <person name="Simoes-Barbosa A."/>
            <person name="Brown M.T."/>
            <person name="Hayes R.D."/>
            <person name="Mukherjee M."/>
            <person name="Okumura C.Y."/>
            <person name="Schneider R."/>
            <person name="Smith A.J."/>
            <person name="Vanacova S."/>
            <person name="Villalvazo M."/>
            <person name="Haas B.J."/>
            <person name="Pertea M."/>
            <person name="Feldblyum T.V."/>
            <person name="Utterback T.R."/>
            <person name="Shu C.L."/>
            <person name="Osoegawa K."/>
            <person name="de Jong P.J."/>
            <person name="Hrdy I."/>
            <person name="Horvathova L."/>
            <person name="Zubacova Z."/>
            <person name="Dolezal P."/>
            <person name="Malik S.B."/>
            <person name="Logsdon J.M. Jr."/>
            <person name="Henze K."/>
            <person name="Gupta A."/>
            <person name="Wang C.C."/>
            <person name="Dunne R.L."/>
            <person name="Upcroft J.A."/>
            <person name="Upcroft P."/>
            <person name="White O."/>
            <person name="Salzberg S.L."/>
            <person name="Tang P."/>
            <person name="Chiu C.-H."/>
            <person name="Lee Y.-S."/>
            <person name="Embley T.M."/>
            <person name="Coombs G.H."/>
            <person name="Mottram J.C."/>
            <person name="Tachezy J."/>
            <person name="Fraser-Liggett C.M."/>
            <person name="Johnson P.J."/>
        </authorList>
    </citation>
    <scope>NUCLEOTIDE SEQUENCE [LARGE SCALE GENOMIC DNA]</scope>
    <source>
        <strain evidence="2">G3</strain>
    </source>
</reference>
<dbReference type="GO" id="GO:0006886">
    <property type="term" value="P:intracellular protein transport"/>
    <property type="evidence" value="ECO:0007669"/>
    <property type="project" value="InterPro"/>
</dbReference>
<protein>
    <recommendedName>
        <fullName evidence="1">Importin N-terminal domain-containing protein</fullName>
    </recommendedName>
</protein>
<organism evidence="2 3">
    <name type="scientific">Trichomonas vaginalis (strain ATCC PRA-98 / G3)</name>
    <dbReference type="NCBI Taxonomy" id="412133"/>
    <lineage>
        <taxon>Eukaryota</taxon>
        <taxon>Metamonada</taxon>
        <taxon>Parabasalia</taxon>
        <taxon>Trichomonadida</taxon>
        <taxon>Trichomonadidae</taxon>
        <taxon>Trichomonas</taxon>
    </lineage>
</organism>
<evidence type="ECO:0000259" key="1">
    <source>
        <dbReference type="PROSITE" id="PS50166"/>
    </source>
</evidence>
<dbReference type="Proteomes" id="UP000001542">
    <property type="component" value="Unassembled WGS sequence"/>
</dbReference>
<keyword evidence="3" id="KW-1185">Reference proteome</keyword>
<gene>
    <name evidence="2" type="ORF">TVAG_498540</name>
</gene>
<dbReference type="VEuPathDB" id="TrichDB:TVAGG3_0852540"/>
<dbReference type="InParanoid" id="A2E842"/>
<dbReference type="InterPro" id="IPR016024">
    <property type="entry name" value="ARM-type_fold"/>
</dbReference>
<dbReference type="RefSeq" id="XP_001323383.1">
    <property type="nucleotide sequence ID" value="XM_001323348.1"/>
</dbReference>
<dbReference type="EMBL" id="DS113324">
    <property type="protein sequence ID" value="EAY11160.1"/>
    <property type="molecule type" value="Genomic_DNA"/>
</dbReference>